<protein>
    <recommendedName>
        <fullName evidence="1">Cell division coordinator CpoB</fullName>
    </recommendedName>
</protein>
<name>A0A1I7I399_9PROT</name>
<proteinExistence type="inferred from homology"/>
<feature type="coiled-coil region" evidence="1">
    <location>
        <begin position="32"/>
        <end position="92"/>
    </location>
</feature>
<dbReference type="Pfam" id="PF16331">
    <property type="entry name" value="TolA_bind_tri"/>
    <property type="match status" value="1"/>
</dbReference>
<dbReference type="NCBIfam" id="TIGR02795">
    <property type="entry name" value="tol_pal_ybgF"/>
    <property type="match status" value="1"/>
</dbReference>
<evidence type="ECO:0000313" key="5">
    <source>
        <dbReference type="Proteomes" id="UP000183926"/>
    </source>
</evidence>
<keyword evidence="1" id="KW-0574">Periplasm</keyword>
<dbReference type="InterPro" id="IPR034706">
    <property type="entry name" value="CpoB"/>
</dbReference>
<keyword evidence="1" id="KW-0732">Signal</keyword>
<evidence type="ECO:0000256" key="1">
    <source>
        <dbReference type="HAMAP-Rule" id="MF_02066"/>
    </source>
</evidence>
<feature type="domain" description="YbgF trimerisation" evidence="3">
    <location>
        <begin position="42"/>
        <end position="112"/>
    </location>
</feature>
<comment type="similarity">
    <text evidence="1">Belongs to the CpoB family.</text>
</comment>
<feature type="signal peptide" evidence="1">
    <location>
        <begin position="1"/>
        <end position="20"/>
    </location>
</feature>
<dbReference type="Pfam" id="PF13432">
    <property type="entry name" value="TPR_16"/>
    <property type="match status" value="1"/>
</dbReference>
<dbReference type="Gene3D" id="1.25.40.10">
    <property type="entry name" value="Tetratricopeptide repeat domain"/>
    <property type="match status" value="1"/>
</dbReference>
<evidence type="ECO:0000313" key="4">
    <source>
        <dbReference type="EMBL" id="SFU67384.1"/>
    </source>
</evidence>
<dbReference type="GO" id="GO:0030288">
    <property type="term" value="C:outer membrane-bounded periplasmic space"/>
    <property type="evidence" value="ECO:0007669"/>
    <property type="project" value="UniProtKB-UniRule"/>
</dbReference>
<dbReference type="Gene3D" id="1.20.5.110">
    <property type="match status" value="1"/>
</dbReference>
<dbReference type="EMBL" id="FPBL01000007">
    <property type="protein sequence ID" value="SFU67384.1"/>
    <property type="molecule type" value="Genomic_DNA"/>
</dbReference>
<reference evidence="4 5" key="1">
    <citation type="submission" date="2016-10" db="EMBL/GenBank/DDBJ databases">
        <authorList>
            <person name="de Groot N.N."/>
        </authorList>
    </citation>
    <scope>NUCLEOTIDE SEQUENCE [LARGE SCALE GENOMIC DNA]</scope>
    <source>
        <strain evidence="4 5">Nm24</strain>
    </source>
</reference>
<dbReference type="Proteomes" id="UP000183926">
    <property type="component" value="Unassembled WGS sequence"/>
</dbReference>
<feature type="chain" id="PRO_5010389828" description="Cell division coordinator CpoB" evidence="1">
    <location>
        <begin position="21"/>
        <end position="273"/>
    </location>
</feature>
<keyword evidence="1" id="KW-0175">Coiled coil</keyword>
<feature type="repeat" description="TPR" evidence="2">
    <location>
        <begin position="189"/>
        <end position="222"/>
    </location>
</feature>
<gene>
    <name evidence="1" type="primary">cpoB</name>
    <name evidence="4" type="ORF">SAMN05216339_10713</name>
</gene>
<dbReference type="GO" id="GO:0070206">
    <property type="term" value="P:protein trimerization"/>
    <property type="evidence" value="ECO:0007669"/>
    <property type="project" value="InterPro"/>
</dbReference>
<dbReference type="InterPro" id="IPR032519">
    <property type="entry name" value="YbgF_tri"/>
</dbReference>
<dbReference type="AlphaFoldDB" id="A0A1I7I399"/>
<dbReference type="RefSeq" id="WP_074928702.1">
    <property type="nucleotide sequence ID" value="NZ_FPBL01000007.1"/>
</dbReference>
<comment type="subcellular location">
    <subcellularLocation>
        <location evidence="1">Periplasm</location>
    </subcellularLocation>
</comment>
<sequence length="273" mass="30244" precursor="true">MFLRAFLPLLLLLGYGVAQAALFGDSETREQLEALRTKVLEMEARMQRTEEVFMGQSLIELHSQAEALKEEMGKLRGQIEVLEDENRSLRKRQKDFYLDLDNRLRQIEPGSASVSVPDAGISIPASELPAADIKNTTPLKTPVILQLPDTAQRNRYDAAYALFKDGDYSGSIASFESFLSQHPQSALAPAAAYWIGNAHYAMRNFDKAISAQQRLIETYPDSPKIPDGLLNMASSQVEIGQKAAARKTLENLIANHPGTEAAEKAKRRLGSLK</sequence>
<organism evidence="4 5">
    <name type="scientific">Nitrosomonas eutropha</name>
    <dbReference type="NCBI Taxonomy" id="916"/>
    <lineage>
        <taxon>Bacteria</taxon>
        <taxon>Pseudomonadati</taxon>
        <taxon>Pseudomonadota</taxon>
        <taxon>Betaproteobacteria</taxon>
        <taxon>Nitrosomonadales</taxon>
        <taxon>Nitrosomonadaceae</taxon>
        <taxon>Nitrosomonas</taxon>
    </lineage>
</organism>
<evidence type="ECO:0000256" key="2">
    <source>
        <dbReference type="PROSITE-ProRule" id="PRU00339"/>
    </source>
</evidence>
<dbReference type="InterPro" id="IPR019734">
    <property type="entry name" value="TPR_rpt"/>
</dbReference>
<dbReference type="Pfam" id="PF13174">
    <property type="entry name" value="TPR_6"/>
    <property type="match status" value="1"/>
</dbReference>
<dbReference type="SUPFAM" id="SSF48452">
    <property type="entry name" value="TPR-like"/>
    <property type="match status" value="1"/>
</dbReference>
<keyword evidence="2" id="KW-0802">TPR repeat</keyword>
<keyword evidence="1" id="KW-0132">Cell division</keyword>
<dbReference type="GO" id="GO:0043093">
    <property type="term" value="P:FtsZ-dependent cytokinesis"/>
    <property type="evidence" value="ECO:0007669"/>
    <property type="project" value="UniProtKB-UniRule"/>
</dbReference>
<evidence type="ECO:0000259" key="3">
    <source>
        <dbReference type="Pfam" id="PF16331"/>
    </source>
</evidence>
<accession>A0A1I7I399</accession>
<dbReference type="InterPro" id="IPR014162">
    <property type="entry name" value="CpoB_C"/>
</dbReference>
<dbReference type="PROSITE" id="PS50005">
    <property type="entry name" value="TPR"/>
    <property type="match status" value="1"/>
</dbReference>
<comment type="function">
    <text evidence="1">Mediates coordination of peptidoglycan synthesis and outer membrane constriction during cell division.</text>
</comment>
<dbReference type="InterPro" id="IPR011990">
    <property type="entry name" value="TPR-like_helical_dom_sf"/>
</dbReference>
<dbReference type="OrthoDB" id="8525418at2"/>
<keyword evidence="1" id="KW-0131">Cell cycle</keyword>
<dbReference type="HAMAP" id="MF_02066">
    <property type="entry name" value="CpoB"/>
    <property type="match status" value="1"/>
</dbReference>